<dbReference type="GO" id="GO:0005506">
    <property type="term" value="F:iron ion binding"/>
    <property type="evidence" value="ECO:0007669"/>
    <property type="project" value="InterPro"/>
</dbReference>
<dbReference type="GO" id="GO:0016705">
    <property type="term" value="F:oxidoreductase activity, acting on paired donors, with incorporation or reduction of molecular oxygen"/>
    <property type="evidence" value="ECO:0007669"/>
    <property type="project" value="InterPro"/>
</dbReference>
<dbReference type="InterPro" id="IPR002401">
    <property type="entry name" value="Cyt_P450_E_grp-I"/>
</dbReference>
<keyword evidence="4" id="KW-0560">Oxidoreductase</keyword>
<keyword evidence="9" id="KW-1185">Reference proteome</keyword>
<keyword evidence="3 7" id="KW-0479">Metal-binding</keyword>
<evidence type="ECO:0000313" key="8">
    <source>
        <dbReference type="EMBL" id="KAJ5397324.1"/>
    </source>
</evidence>
<dbReference type="GeneID" id="81369054"/>
<name>A0A9X0BA26_9EURO</name>
<comment type="similarity">
    <text evidence="2">Belongs to the cytochrome P450 family.</text>
</comment>
<comment type="cofactor">
    <cofactor evidence="1 7">
        <name>heme</name>
        <dbReference type="ChEBI" id="CHEBI:30413"/>
    </cofactor>
</comment>
<keyword evidence="7" id="KW-0349">Heme</keyword>
<dbReference type="InterPro" id="IPR050364">
    <property type="entry name" value="Cytochrome_P450_fung"/>
</dbReference>
<dbReference type="RefSeq" id="XP_056489376.1">
    <property type="nucleotide sequence ID" value="XM_056630074.1"/>
</dbReference>
<dbReference type="InterPro" id="IPR001128">
    <property type="entry name" value="Cyt_P450"/>
</dbReference>
<evidence type="ECO:0000256" key="6">
    <source>
        <dbReference type="ARBA" id="ARBA00023033"/>
    </source>
</evidence>
<gene>
    <name evidence="8" type="ORF">N7509_005437</name>
</gene>
<dbReference type="PANTHER" id="PTHR46300">
    <property type="entry name" value="P450, PUTATIVE (EUROFUNG)-RELATED-RELATED"/>
    <property type="match status" value="1"/>
</dbReference>
<dbReference type="PRINTS" id="PR00463">
    <property type="entry name" value="EP450I"/>
</dbReference>
<dbReference type="CDD" id="cd11065">
    <property type="entry name" value="CYP64-like"/>
    <property type="match status" value="1"/>
</dbReference>
<dbReference type="SUPFAM" id="SSF48264">
    <property type="entry name" value="Cytochrome P450"/>
    <property type="match status" value="1"/>
</dbReference>
<accession>A0A9X0BA26</accession>
<evidence type="ECO:0000256" key="4">
    <source>
        <dbReference type="ARBA" id="ARBA00023002"/>
    </source>
</evidence>
<evidence type="ECO:0000256" key="1">
    <source>
        <dbReference type="ARBA" id="ARBA00001971"/>
    </source>
</evidence>
<proteinExistence type="inferred from homology"/>
<dbReference type="OrthoDB" id="1103324at2759"/>
<evidence type="ECO:0000313" key="9">
    <source>
        <dbReference type="Proteomes" id="UP001147747"/>
    </source>
</evidence>
<dbReference type="EMBL" id="JAPZBU010000006">
    <property type="protein sequence ID" value="KAJ5397324.1"/>
    <property type="molecule type" value="Genomic_DNA"/>
</dbReference>
<dbReference type="Proteomes" id="UP001147747">
    <property type="component" value="Unassembled WGS sequence"/>
</dbReference>
<evidence type="ECO:0000256" key="3">
    <source>
        <dbReference type="ARBA" id="ARBA00022723"/>
    </source>
</evidence>
<dbReference type="InterPro" id="IPR036396">
    <property type="entry name" value="Cyt_P450_sf"/>
</dbReference>
<dbReference type="Pfam" id="PF00067">
    <property type="entry name" value="p450"/>
    <property type="match status" value="1"/>
</dbReference>
<feature type="binding site" description="axial binding residue" evidence="7">
    <location>
        <position position="467"/>
    </location>
    <ligand>
        <name>heme</name>
        <dbReference type="ChEBI" id="CHEBI:30413"/>
    </ligand>
    <ligandPart>
        <name>Fe</name>
        <dbReference type="ChEBI" id="CHEBI:18248"/>
    </ligandPart>
</feature>
<reference evidence="8" key="1">
    <citation type="submission" date="2022-12" db="EMBL/GenBank/DDBJ databases">
        <authorList>
            <person name="Petersen C."/>
        </authorList>
    </citation>
    <scope>NUCLEOTIDE SEQUENCE</scope>
    <source>
        <strain evidence="8">IBT 29677</strain>
    </source>
</reference>
<evidence type="ECO:0000256" key="2">
    <source>
        <dbReference type="ARBA" id="ARBA00010617"/>
    </source>
</evidence>
<comment type="caution">
    <text evidence="8">The sequence shown here is derived from an EMBL/GenBank/DDBJ whole genome shotgun (WGS) entry which is preliminary data.</text>
</comment>
<keyword evidence="5 7" id="KW-0408">Iron</keyword>
<dbReference type="GO" id="GO:0004497">
    <property type="term" value="F:monooxygenase activity"/>
    <property type="evidence" value="ECO:0007669"/>
    <property type="project" value="UniProtKB-KW"/>
</dbReference>
<evidence type="ECO:0000256" key="5">
    <source>
        <dbReference type="ARBA" id="ARBA00023004"/>
    </source>
</evidence>
<sequence>MEANRLNTSSLLDFVVWFMSALPLGDEARIFHLVSRDFRKLPTFFLIESTNDDSALGPPTIPILGNLHQLPKSGTFLKLTEWAQQYGGIYSIKIGSGTSIVLTDRQLVRELIDKRSSKYSQRPPSYVSDNLITQGEHMLVMQYGPLWRVFRKLVHQNFMESVVEKNYVPVQNAEAVQMLYDLCQRPDQHMLHPKRFSNSVAMSIIFGMRTPTLDTPHMTRLYHIMDDWVQVMEPGATPPVDIFPIFHWLPQNLYKNWKKTSKRLGSNMNSLYSSLLNEVRTRRENPKYPRNTVMDSVLDQNEKLGLTDHQIYFFCGVLNEGASDTTATAIQSFIHAMIKWPDILRKAQMEVDGVVGEDRTPVWEDYKSLPYVAMTVKEAMRWRPVVPLAFPHAATEDDWVDGYFIPKGSTVIINVWGLHRDPAHFSNPDVFDPDHFKGKTALAPQLASVLDVNQRDHYGYGSGRRICPGMHLAERNLFLAIVKLIWAFDFGPDMDEKTGLPVDVDVDPQTGYKEGLVLGARPFACRISVRSDARRDTIVSEFEKARANVFSKYDF</sequence>
<keyword evidence="6" id="KW-0503">Monooxygenase</keyword>
<protein>
    <submittedName>
        <fullName evidence="8">Cytochrome P450</fullName>
    </submittedName>
</protein>
<dbReference type="GO" id="GO:0043386">
    <property type="term" value="P:mycotoxin biosynthetic process"/>
    <property type="evidence" value="ECO:0007669"/>
    <property type="project" value="UniProtKB-ARBA"/>
</dbReference>
<dbReference type="GO" id="GO:0020037">
    <property type="term" value="F:heme binding"/>
    <property type="evidence" value="ECO:0007669"/>
    <property type="project" value="InterPro"/>
</dbReference>
<evidence type="ECO:0000256" key="7">
    <source>
        <dbReference type="PIRSR" id="PIRSR602401-1"/>
    </source>
</evidence>
<reference evidence="8" key="2">
    <citation type="journal article" date="2023" name="IMA Fungus">
        <title>Comparative genomic study of the Penicillium genus elucidates a diverse pangenome and 15 lateral gene transfer events.</title>
        <authorList>
            <person name="Petersen C."/>
            <person name="Sorensen T."/>
            <person name="Nielsen M.R."/>
            <person name="Sondergaard T.E."/>
            <person name="Sorensen J.L."/>
            <person name="Fitzpatrick D.A."/>
            <person name="Frisvad J.C."/>
            <person name="Nielsen K.L."/>
        </authorList>
    </citation>
    <scope>NUCLEOTIDE SEQUENCE</scope>
    <source>
        <strain evidence="8">IBT 29677</strain>
    </source>
</reference>
<organism evidence="8 9">
    <name type="scientific">Penicillium cosmopolitanum</name>
    <dbReference type="NCBI Taxonomy" id="1131564"/>
    <lineage>
        <taxon>Eukaryota</taxon>
        <taxon>Fungi</taxon>
        <taxon>Dikarya</taxon>
        <taxon>Ascomycota</taxon>
        <taxon>Pezizomycotina</taxon>
        <taxon>Eurotiomycetes</taxon>
        <taxon>Eurotiomycetidae</taxon>
        <taxon>Eurotiales</taxon>
        <taxon>Aspergillaceae</taxon>
        <taxon>Penicillium</taxon>
    </lineage>
</organism>
<dbReference type="Gene3D" id="1.10.630.10">
    <property type="entry name" value="Cytochrome P450"/>
    <property type="match status" value="1"/>
</dbReference>
<dbReference type="PANTHER" id="PTHR46300:SF2">
    <property type="entry name" value="CYTOCHROME P450 MONOOXYGENASE ALNH-RELATED"/>
    <property type="match status" value="1"/>
</dbReference>
<dbReference type="AlphaFoldDB" id="A0A9X0BA26"/>